<dbReference type="AlphaFoldDB" id="A0A4Z2H2K6"/>
<evidence type="ECO:0000313" key="3">
    <source>
        <dbReference type="Proteomes" id="UP000314294"/>
    </source>
</evidence>
<feature type="region of interest" description="Disordered" evidence="1">
    <location>
        <begin position="1"/>
        <end position="20"/>
    </location>
</feature>
<keyword evidence="3" id="KW-1185">Reference proteome</keyword>
<organism evidence="2 3">
    <name type="scientific">Liparis tanakae</name>
    <name type="common">Tanaka's snailfish</name>
    <dbReference type="NCBI Taxonomy" id="230148"/>
    <lineage>
        <taxon>Eukaryota</taxon>
        <taxon>Metazoa</taxon>
        <taxon>Chordata</taxon>
        <taxon>Craniata</taxon>
        <taxon>Vertebrata</taxon>
        <taxon>Euteleostomi</taxon>
        <taxon>Actinopterygii</taxon>
        <taxon>Neopterygii</taxon>
        <taxon>Teleostei</taxon>
        <taxon>Neoteleostei</taxon>
        <taxon>Acanthomorphata</taxon>
        <taxon>Eupercaria</taxon>
        <taxon>Perciformes</taxon>
        <taxon>Cottioidei</taxon>
        <taxon>Cottales</taxon>
        <taxon>Liparidae</taxon>
        <taxon>Liparis</taxon>
    </lineage>
</organism>
<sequence>MARLATAGPGTHGAKPELKYFGERSDDPAFPHVQLIALVAVPLTAEERGHPEIRGPWLFAWAPGYDRRSVSTRCDSHGAEGPFDPLTPGAGGKCA</sequence>
<evidence type="ECO:0000256" key="1">
    <source>
        <dbReference type="SAM" id="MobiDB-lite"/>
    </source>
</evidence>
<feature type="region of interest" description="Disordered" evidence="1">
    <location>
        <begin position="70"/>
        <end position="95"/>
    </location>
</feature>
<dbReference type="Proteomes" id="UP000314294">
    <property type="component" value="Unassembled WGS sequence"/>
</dbReference>
<comment type="caution">
    <text evidence="2">The sequence shown here is derived from an EMBL/GenBank/DDBJ whole genome shotgun (WGS) entry which is preliminary data.</text>
</comment>
<reference evidence="2 3" key="1">
    <citation type="submission" date="2019-03" db="EMBL/GenBank/DDBJ databases">
        <title>First draft genome of Liparis tanakae, snailfish: a comprehensive survey of snailfish specific genes.</title>
        <authorList>
            <person name="Kim W."/>
            <person name="Song I."/>
            <person name="Jeong J.-H."/>
            <person name="Kim D."/>
            <person name="Kim S."/>
            <person name="Ryu S."/>
            <person name="Song J.Y."/>
            <person name="Lee S.K."/>
        </authorList>
    </citation>
    <scope>NUCLEOTIDE SEQUENCE [LARGE SCALE GENOMIC DNA]</scope>
    <source>
        <tissue evidence="2">Muscle</tissue>
    </source>
</reference>
<accession>A0A4Z2H2K6</accession>
<protein>
    <submittedName>
        <fullName evidence="2">Uncharacterized protein</fullName>
    </submittedName>
</protein>
<gene>
    <name evidence="2" type="ORF">EYF80_029650</name>
</gene>
<evidence type="ECO:0000313" key="2">
    <source>
        <dbReference type="EMBL" id="TNN60098.1"/>
    </source>
</evidence>
<proteinExistence type="predicted"/>
<name>A0A4Z2H2K6_9TELE</name>
<dbReference type="EMBL" id="SRLO01000340">
    <property type="protein sequence ID" value="TNN60098.1"/>
    <property type="molecule type" value="Genomic_DNA"/>
</dbReference>